<sequence>MNRLHYVLAIGILWVIMSPRASRIRPVIDDLLAEWGSIANRNVVATTGTSRQAVHAQLRSMVENGDLVTEGAGRGVRYRSVHPRQRFRYRIPGPGEDLVWNDVSAEVPELSDLPDLADRALHTAVVELVNNAMSHSNGRYVEVSFRKAHDRLVLEVSDDGEGIFDHLAQENGLPDGMEALRQLTKGKLTTMPAEHTGEGIFLLSRIADFFEVESGGLLWMVDNEIDDVGIAAVHVRPGTRVRFEIDVSTTTSLESVMAESSEGFELARRRVVVKLFETSNRFLSRSEAKKLLEGLDRFRNVMVDFKGVEAVGQGFVDEMFR</sequence>
<protein>
    <recommendedName>
        <fullName evidence="4">Histidine kinase/HSP90-like ATPase domain-containing protein</fullName>
    </recommendedName>
</protein>
<evidence type="ECO:0000259" key="2">
    <source>
        <dbReference type="Pfam" id="PF14213"/>
    </source>
</evidence>
<dbReference type="InterPro" id="IPR036388">
    <property type="entry name" value="WH-like_DNA-bd_sf"/>
</dbReference>
<dbReference type="InterPro" id="IPR025474">
    <property type="entry name" value="DUF4325"/>
</dbReference>
<dbReference type="Pfam" id="PF13581">
    <property type="entry name" value="HATPase_c_2"/>
    <property type="match status" value="1"/>
</dbReference>
<dbReference type="AlphaFoldDB" id="A0A382AWE7"/>
<gene>
    <name evidence="3" type="ORF">METZ01_LOCUS158754</name>
</gene>
<proteinExistence type="predicted"/>
<accession>A0A382AWE7</accession>
<feature type="domain" description="Histidine kinase/HSP90-like ATPase" evidence="1">
    <location>
        <begin position="106"/>
        <end position="216"/>
    </location>
</feature>
<evidence type="ECO:0000313" key="3">
    <source>
        <dbReference type="EMBL" id="SVB05900.1"/>
    </source>
</evidence>
<organism evidence="3">
    <name type="scientific">marine metagenome</name>
    <dbReference type="NCBI Taxonomy" id="408172"/>
    <lineage>
        <taxon>unclassified sequences</taxon>
        <taxon>metagenomes</taxon>
        <taxon>ecological metagenomes</taxon>
    </lineage>
</organism>
<evidence type="ECO:0008006" key="4">
    <source>
        <dbReference type="Google" id="ProtNLM"/>
    </source>
</evidence>
<feature type="non-terminal residue" evidence="3">
    <location>
        <position position="321"/>
    </location>
</feature>
<dbReference type="InterPro" id="IPR003594">
    <property type="entry name" value="HATPase_dom"/>
</dbReference>
<dbReference type="CDD" id="cd16936">
    <property type="entry name" value="HATPase_RsbW-like"/>
    <property type="match status" value="1"/>
</dbReference>
<dbReference type="Gene3D" id="3.30.565.10">
    <property type="entry name" value="Histidine kinase-like ATPase, C-terminal domain"/>
    <property type="match status" value="1"/>
</dbReference>
<dbReference type="EMBL" id="UINC01027146">
    <property type="protein sequence ID" value="SVB05900.1"/>
    <property type="molecule type" value="Genomic_DNA"/>
</dbReference>
<dbReference type="SUPFAM" id="SSF55874">
    <property type="entry name" value="ATPase domain of HSP90 chaperone/DNA topoisomerase II/histidine kinase"/>
    <property type="match status" value="1"/>
</dbReference>
<reference evidence="3" key="1">
    <citation type="submission" date="2018-05" db="EMBL/GenBank/DDBJ databases">
        <authorList>
            <person name="Lanie J.A."/>
            <person name="Ng W.-L."/>
            <person name="Kazmierczak K.M."/>
            <person name="Andrzejewski T.M."/>
            <person name="Davidsen T.M."/>
            <person name="Wayne K.J."/>
            <person name="Tettelin H."/>
            <person name="Glass J.I."/>
            <person name="Rusch D."/>
            <person name="Podicherti R."/>
            <person name="Tsui H.-C.T."/>
            <person name="Winkler M.E."/>
        </authorList>
    </citation>
    <scope>NUCLEOTIDE SEQUENCE</scope>
</reference>
<name>A0A382AWE7_9ZZZZ</name>
<feature type="domain" description="DUF4325" evidence="2">
    <location>
        <begin position="288"/>
        <end position="321"/>
    </location>
</feature>
<dbReference type="Gene3D" id="1.10.10.10">
    <property type="entry name" value="Winged helix-like DNA-binding domain superfamily/Winged helix DNA-binding domain"/>
    <property type="match status" value="1"/>
</dbReference>
<dbReference type="InterPro" id="IPR036890">
    <property type="entry name" value="HATPase_C_sf"/>
</dbReference>
<evidence type="ECO:0000259" key="1">
    <source>
        <dbReference type="Pfam" id="PF13581"/>
    </source>
</evidence>
<dbReference type="Pfam" id="PF14213">
    <property type="entry name" value="DUF4325"/>
    <property type="match status" value="1"/>
</dbReference>